<evidence type="ECO:0000256" key="12">
    <source>
        <dbReference type="SAM" id="SignalP"/>
    </source>
</evidence>
<evidence type="ECO:0000256" key="1">
    <source>
        <dbReference type="ARBA" id="ARBA00001947"/>
    </source>
</evidence>
<evidence type="ECO:0000313" key="14">
    <source>
        <dbReference type="Proteomes" id="UP000694865"/>
    </source>
</evidence>
<feature type="active site" description="Proton donor/acceptor" evidence="11">
    <location>
        <position position="376"/>
    </location>
</feature>
<evidence type="ECO:0000256" key="9">
    <source>
        <dbReference type="ARBA" id="ARBA00023049"/>
    </source>
</evidence>
<dbReference type="SUPFAM" id="SSF53187">
    <property type="entry name" value="Zn-dependent exopeptidases"/>
    <property type="match status" value="1"/>
</dbReference>
<accession>A0ABM0GJV2</accession>
<dbReference type="PANTHER" id="PTHR11705:SF153">
    <property type="entry name" value="ZINC CARBOXYPEPTIDASE A 1-LIKE PROTEIN"/>
    <property type="match status" value="1"/>
</dbReference>
<dbReference type="GeneID" id="100367301"/>
<proteinExistence type="inferred from homology"/>
<organism evidence="14 15">
    <name type="scientific">Saccoglossus kowalevskii</name>
    <name type="common">Acorn worm</name>
    <dbReference type="NCBI Taxonomy" id="10224"/>
    <lineage>
        <taxon>Eukaryota</taxon>
        <taxon>Metazoa</taxon>
        <taxon>Hemichordata</taxon>
        <taxon>Enteropneusta</taxon>
        <taxon>Harrimaniidae</taxon>
        <taxon>Saccoglossus</taxon>
    </lineage>
</organism>
<dbReference type="Gene3D" id="3.30.70.340">
    <property type="entry name" value="Metallocarboxypeptidase-like"/>
    <property type="match status" value="1"/>
</dbReference>
<feature type="chain" id="PRO_5045469303" evidence="12">
    <location>
        <begin position="20"/>
        <end position="414"/>
    </location>
</feature>
<evidence type="ECO:0000256" key="10">
    <source>
        <dbReference type="ARBA" id="ARBA00023157"/>
    </source>
</evidence>
<dbReference type="SUPFAM" id="SSF54897">
    <property type="entry name" value="Protease propeptides/inhibitors"/>
    <property type="match status" value="1"/>
</dbReference>
<keyword evidence="9" id="KW-0482">Metalloprotease</keyword>
<evidence type="ECO:0000256" key="4">
    <source>
        <dbReference type="ARBA" id="ARBA00022670"/>
    </source>
</evidence>
<evidence type="ECO:0000256" key="8">
    <source>
        <dbReference type="ARBA" id="ARBA00022833"/>
    </source>
</evidence>
<dbReference type="SMART" id="SM00631">
    <property type="entry name" value="Zn_pept"/>
    <property type="match status" value="1"/>
</dbReference>
<evidence type="ECO:0000256" key="2">
    <source>
        <dbReference type="ARBA" id="ARBA00005988"/>
    </source>
</evidence>
<evidence type="ECO:0000259" key="13">
    <source>
        <dbReference type="PROSITE" id="PS52035"/>
    </source>
</evidence>
<dbReference type="Pfam" id="PF00246">
    <property type="entry name" value="Peptidase_M14"/>
    <property type="match status" value="1"/>
</dbReference>
<name>A0ABM0GJV2_SACKO</name>
<evidence type="ECO:0000256" key="3">
    <source>
        <dbReference type="ARBA" id="ARBA00022645"/>
    </source>
</evidence>
<dbReference type="InterPro" id="IPR000834">
    <property type="entry name" value="Peptidase_M14"/>
</dbReference>
<evidence type="ECO:0000313" key="15">
    <source>
        <dbReference type="RefSeq" id="XP_002731440.1"/>
    </source>
</evidence>
<sequence length="414" mass="47788">MQLRSLLFIAVHVLVYVVAEVRYDGYKVLRAEVGTQKELEVMRMLEEFLEVDFWDFPHDVMVSENDVTEVKALLDQYSIQHNVIVDDVQYLMENQFRKRLLDIQERFDYSVYHTYDEIDQWVVDIASAFPDLATFSEFDKPSYEGRSMKYLTISSGSTVKKPAVFLQSAQHAREWVSPATVLWMTNQLLTDYGNDPLVTRLLDTFTFYVVPLVNPDGYKYSWDEDRLWRKTRKPNEGRECVGTDPNRNWEYEWGGGGASPNPCFSTYRGEYPQSEVEVENVANFILDKSSTQDFKLFFDMHSYSQLWLSPWGYSTMDPSHKSDHLNVARQSCDALEAVHGTSYTYGTVAQVLYVSSGSAIDWAYGVANIKYSYTLELRDEGSYGFLLPEDQIIPTSEETYAGFLKSCELVMAEL</sequence>
<reference evidence="15" key="1">
    <citation type="submission" date="2025-08" db="UniProtKB">
        <authorList>
            <consortium name="RefSeq"/>
        </authorList>
    </citation>
    <scope>IDENTIFICATION</scope>
    <source>
        <tissue evidence="15">Testes</tissue>
    </source>
</reference>
<evidence type="ECO:0000256" key="5">
    <source>
        <dbReference type="ARBA" id="ARBA00022723"/>
    </source>
</evidence>
<keyword evidence="5" id="KW-0479">Metal-binding</keyword>
<dbReference type="Proteomes" id="UP000694865">
    <property type="component" value="Unplaced"/>
</dbReference>
<evidence type="ECO:0000256" key="7">
    <source>
        <dbReference type="ARBA" id="ARBA00022801"/>
    </source>
</evidence>
<keyword evidence="14" id="KW-1185">Reference proteome</keyword>
<dbReference type="PANTHER" id="PTHR11705">
    <property type="entry name" value="PROTEASE FAMILY M14 CARBOXYPEPTIDASE A,B"/>
    <property type="match status" value="1"/>
</dbReference>
<dbReference type="InterPro" id="IPR036990">
    <property type="entry name" value="M14A-like_propep"/>
</dbReference>
<keyword evidence="6 12" id="KW-0732">Signal</keyword>
<dbReference type="PRINTS" id="PR00765">
    <property type="entry name" value="CRBOXYPTASEA"/>
</dbReference>
<comment type="similarity">
    <text evidence="2 11">Belongs to the peptidase M14 family.</text>
</comment>
<keyword evidence="8" id="KW-0862">Zinc</keyword>
<feature type="signal peptide" evidence="12">
    <location>
        <begin position="1"/>
        <end position="19"/>
    </location>
</feature>
<comment type="cofactor">
    <cofactor evidence="1">
        <name>Zn(2+)</name>
        <dbReference type="ChEBI" id="CHEBI:29105"/>
    </cofactor>
</comment>
<feature type="domain" description="Peptidase M14" evidence="13">
    <location>
        <begin position="111"/>
        <end position="410"/>
    </location>
</feature>
<protein>
    <submittedName>
        <fullName evidence="15">Carboxypeptidase A2-like</fullName>
    </submittedName>
</protein>
<dbReference type="InterPro" id="IPR003146">
    <property type="entry name" value="M14A_act_pep"/>
</dbReference>
<keyword evidence="4" id="KW-0645">Protease</keyword>
<evidence type="ECO:0000256" key="6">
    <source>
        <dbReference type="ARBA" id="ARBA00022729"/>
    </source>
</evidence>
<dbReference type="PROSITE" id="PS52035">
    <property type="entry name" value="PEPTIDASE_M14"/>
    <property type="match status" value="1"/>
</dbReference>
<dbReference type="RefSeq" id="XP_002731440.1">
    <property type="nucleotide sequence ID" value="XM_002731394.2"/>
</dbReference>
<dbReference type="CDD" id="cd03860">
    <property type="entry name" value="M14_CP_A-B_like"/>
    <property type="match status" value="1"/>
</dbReference>
<keyword evidence="3" id="KW-0121">Carboxypeptidase</keyword>
<keyword evidence="7" id="KW-0378">Hydrolase</keyword>
<dbReference type="Gene3D" id="3.40.630.10">
    <property type="entry name" value="Zn peptidases"/>
    <property type="match status" value="1"/>
</dbReference>
<dbReference type="Pfam" id="PF02244">
    <property type="entry name" value="Propep_M14"/>
    <property type="match status" value="1"/>
</dbReference>
<evidence type="ECO:0000256" key="11">
    <source>
        <dbReference type="PROSITE-ProRule" id="PRU01379"/>
    </source>
</evidence>
<dbReference type="PROSITE" id="PS00132">
    <property type="entry name" value="CARBOXYPEPT_ZN_1"/>
    <property type="match status" value="1"/>
</dbReference>
<dbReference type="InterPro" id="IPR057246">
    <property type="entry name" value="CARBOXYPEPT_ZN_1"/>
</dbReference>
<gene>
    <name evidence="15" type="primary">LOC100367301</name>
</gene>
<keyword evidence="10" id="KW-1015">Disulfide bond</keyword>